<proteinExistence type="predicted"/>
<reference evidence="3" key="1">
    <citation type="submission" date="2023-07" db="EMBL/GenBank/DDBJ databases">
        <title>A chromosome-level genome assembly of Lolium multiflorum.</title>
        <authorList>
            <person name="Chen Y."/>
            <person name="Copetti D."/>
            <person name="Kolliker R."/>
            <person name="Studer B."/>
        </authorList>
    </citation>
    <scope>NUCLEOTIDE SEQUENCE</scope>
    <source>
        <strain evidence="3">02402/16</strain>
        <tissue evidence="3">Leaf</tissue>
    </source>
</reference>
<name>A0AAD8VKP8_LOLMU</name>
<dbReference type="EMBL" id="JAUUTY010000007">
    <property type="protein sequence ID" value="KAK1608058.1"/>
    <property type="molecule type" value="Genomic_DNA"/>
</dbReference>
<organism evidence="3 4">
    <name type="scientific">Lolium multiflorum</name>
    <name type="common">Italian ryegrass</name>
    <name type="synonym">Lolium perenne subsp. multiflorum</name>
    <dbReference type="NCBI Taxonomy" id="4521"/>
    <lineage>
        <taxon>Eukaryota</taxon>
        <taxon>Viridiplantae</taxon>
        <taxon>Streptophyta</taxon>
        <taxon>Embryophyta</taxon>
        <taxon>Tracheophyta</taxon>
        <taxon>Spermatophyta</taxon>
        <taxon>Magnoliopsida</taxon>
        <taxon>Liliopsida</taxon>
        <taxon>Poales</taxon>
        <taxon>Poaceae</taxon>
        <taxon>BOP clade</taxon>
        <taxon>Pooideae</taxon>
        <taxon>Poodae</taxon>
        <taxon>Poeae</taxon>
        <taxon>Poeae Chloroplast Group 2 (Poeae type)</taxon>
        <taxon>Loliodinae</taxon>
        <taxon>Loliinae</taxon>
        <taxon>Lolium</taxon>
    </lineage>
</organism>
<accession>A0AAD8VKP8</accession>
<dbReference type="Proteomes" id="UP001231189">
    <property type="component" value="Unassembled WGS sequence"/>
</dbReference>
<protein>
    <recommendedName>
        <fullName evidence="2">Reverse transcriptase zinc-binding domain-containing protein</fullName>
    </recommendedName>
</protein>
<dbReference type="AlphaFoldDB" id="A0AAD8VKP8"/>
<gene>
    <name evidence="3" type="ORF">QYE76_031731</name>
</gene>
<evidence type="ECO:0000313" key="3">
    <source>
        <dbReference type="EMBL" id="KAK1608058.1"/>
    </source>
</evidence>
<evidence type="ECO:0000256" key="1">
    <source>
        <dbReference type="SAM" id="MobiDB-lite"/>
    </source>
</evidence>
<keyword evidence="4" id="KW-1185">Reference proteome</keyword>
<dbReference type="InterPro" id="IPR026960">
    <property type="entry name" value="RVT-Znf"/>
</dbReference>
<dbReference type="Pfam" id="PF13966">
    <property type="entry name" value="zf-RVT"/>
    <property type="match status" value="1"/>
</dbReference>
<feature type="compositionally biased region" description="Basic residues" evidence="1">
    <location>
        <begin position="92"/>
        <end position="101"/>
    </location>
</feature>
<feature type="region of interest" description="Disordered" evidence="1">
    <location>
        <begin position="18"/>
        <end position="101"/>
    </location>
</feature>
<comment type="caution">
    <text evidence="3">The sequence shown here is derived from an EMBL/GenBank/DDBJ whole genome shotgun (WGS) entry which is preliminary data.</text>
</comment>
<evidence type="ECO:0000259" key="2">
    <source>
        <dbReference type="Pfam" id="PF13966"/>
    </source>
</evidence>
<evidence type="ECO:0000313" key="4">
    <source>
        <dbReference type="Proteomes" id="UP001231189"/>
    </source>
</evidence>
<sequence length="402" mass="44928">MPSLLYRSAPYTVPKRVVRSAGSSTRGVAAAQPAAQRGGCALIPKPEVKEEPEEASQAALRWSTSAERSSPQRRPRGLPAAGGVSVDERQGRARARHGDRHVHPRLRKPLVDLTDGEADQRLVKDEPVDEPDERVKQEVVTDDMYNFHRRDLGDFSTSPSFLERIVMECLPLYRVITGVSVVSSCSTSFWHDRLASLLLRRRSSTLSFGWSSTSLHASQDQRRMASPAAPRFSSHKAYRLLSSVHPHNVSSCRSWALHLPLKLRIFAYLADIDRLSTRSNLFYKSCAPSDVCAACPSVETGRHLFFGCCLAKETWGSLHVTIPAKGFSIWDLSVHLSAPASLWHACIAAILWALWKAQNDLVFNANTATSSIERLAGHRGFVNCWPRGETEMRIWKFWFKSI</sequence>
<feature type="domain" description="Reverse transcriptase zinc-binding" evidence="2">
    <location>
        <begin position="232"/>
        <end position="315"/>
    </location>
</feature>